<dbReference type="EMBL" id="ML977677">
    <property type="protein sequence ID" value="KAF1993976.1"/>
    <property type="molecule type" value="Genomic_DNA"/>
</dbReference>
<evidence type="ECO:0000259" key="4">
    <source>
        <dbReference type="Pfam" id="PF00135"/>
    </source>
</evidence>
<dbReference type="GO" id="GO:0016787">
    <property type="term" value="F:hydrolase activity"/>
    <property type="evidence" value="ECO:0007669"/>
    <property type="project" value="UniProtKB-KW"/>
</dbReference>
<dbReference type="InterPro" id="IPR002018">
    <property type="entry name" value="CarbesteraseB"/>
</dbReference>
<sequence length="556" mass="60914">MKFTRFLYSIVFVLSRCALAQSKHQPNALPVVDLGYALHQAIAYNEAGGYYNFSNIRYAAPPVGSLRWRAPVAPKVDRRQIQTGNRAVTCPAGPVWWASTANEFVPSYLQGIPYNPSTKPPPSDAELIQQLPSATEDCLFLDVFSPKQVFQNAGRTSGAPVLVWLHGGGFAVRSKTDGVNPSGLLKRAKENSHDSIVFVALNYRIGVFGFLGGPTRQRDGIANAGLYDQRFALRWIQKNIHLFGGDPDKVTVMGNSAGGGSIMHQITAYGGKEKAPFQNVIIQSPGFLPQASPQNQEDVFDQFLFVAKVRSLKEARALDSKALIAANALQIGRYAPYGLFIYGPTVDGVFAPATPGQLLASGRFDKSVKVMTGHNSLEGLIFTDPAIQNNTAFDAYLRRTFPRIPPASKEYISDVLYPPVFDGSKGYTDQAGRVSLLIAEMTFVCNTFFVHTGFGNDTFGYRFNVFPGVHAADLPYTFYQDAVPPQAVSNTTAAIALQSFETTFAQAGRPKWKGLADFPKYGSSAEIIDITQTSIFQTRDDAANQRCRWWQRGVLS</sequence>
<feature type="domain" description="Carboxylesterase type B" evidence="4">
    <location>
        <begin position="47"/>
        <end position="550"/>
    </location>
</feature>
<dbReference type="Gene3D" id="3.40.50.1820">
    <property type="entry name" value="alpha/beta hydrolase"/>
    <property type="match status" value="1"/>
</dbReference>
<proteinExistence type="inferred from homology"/>
<reference evidence="5" key="1">
    <citation type="journal article" date="2020" name="Stud. Mycol.">
        <title>101 Dothideomycetes genomes: a test case for predicting lifestyles and emergence of pathogens.</title>
        <authorList>
            <person name="Haridas S."/>
            <person name="Albert R."/>
            <person name="Binder M."/>
            <person name="Bloem J."/>
            <person name="Labutti K."/>
            <person name="Salamov A."/>
            <person name="Andreopoulos B."/>
            <person name="Baker S."/>
            <person name="Barry K."/>
            <person name="Bills G."/>
            <person name="Bluhm B."/>
            <person name="Cannon C."/>
            <person name="Castanera R."/>
            <person name="Culley D."/>
            <person name="Daum C."/>
            <person name="Ezra D."/>
            <person name="Gonzalez J."/>
            <person name="Henrissat B."/>
            <person name="Kuo A."/>
            <person name="Liang C."/>
            <person name="Lipzen A."/>
            <person name="Lutzoni F."/>
            <person name="Magnuson J."/>
            <person name="Mondo S."/>
            <person name="Nolan M."/>
            <person name="Ohm R."/>
            <person name="Pangilinan J."/>
            <person name="Park H.-J."/>
            <person name="Ramirez L."/>
            <person name="Alfaro M."/>
            <person name="Sun H."/>
            <person name="Tritt A."/>
            <person name="Yoshinaga Y."/>
            <person name="Zwiers L.-H."/>
            <person name="Turgeon B."/>
            <person name="Goodwin S."/>
            <person name="Spatafora J."/>
            <person name="Crous P."/>
            <person name="Grigoriev I."/>
        </authorList>
    </citation>
    <scope>NUCLEOTIDE SEQUENCE</scope>
    <source>
        <strain evidence="5">CBS 123094</strain>
    </source>
</reference>
<dbReference type="PROSITE" id="PS00941">
    <property type="entry name" value="CARBOXYLESTERASE_B_2"/>
    <property type="match status" value="1"/>
</dbReference>
<feature type="chain" id="PRO_5025709948" description="Carboxylic ester hydrolase" evidence="3">
    <location>
        <begin position="21"/>
        <end position="556"/>
    </location>
</feature>
<dbReference type="InterPro" id="IPR019826">
    <property type="entry name" value="Carboxylesterase_B_AS"/>
</dbReference>
<dbReference type="Pfam" id="PF00135">
    <property type="entry name" value="COesterase"/>
    <property type="match status" value="1"/>
</dbReference>
<dbReference type="SUPFAM" id="SSF53474">
    <property type="entry name" value="alpha/beta-Hydrolases"/>
    <property type="match status" value="1"/>
</dbReference>
<evidence type="ECO:0000256" key="1">
    <source>
        <dbReference type="ARBA" id="ARBA00005964"/>
    </source>
</evidence>
<keyword evidence="2 3" id="KW-0378">Hydrolase</keyword>
<dbReference type="OrthoDB" id="408631at2759"/>
<organism evidence="5 6">
    <name type="scientific">Amniculicola lignicola CBS 123094</name>
    <dbReference type="NCBI Taxonomy" id="1392246"/>
    <lineage>
        <taxon>Eukaryota</taxon>
        <taxon>Fungi</taxon>
        <taxon>Dikarya</taxon>
        <taxon>Ascomycota</taxon>
        <taxon>Pezizomycotina</taxon>
        <taxon>Dothideomycetes</taxon>
        <taxon>Pleosporomycetidae</taxon>
        <taxon>Pleosporales</taxon>
        <taxon>Amniculicolaceae</taxon>
        <taxon>Amniculicola</taxon>
    </lineage>
</organism>
<dbReference type="EC" id="3.1.1.-" evidence="3"/>
<accession>A0A6A5W8L0</accession>
<protein>
    <recommendedName>
        <fullName evidence="3">Carboxylic ester hydrolase</fullName>
        <ecNumber evidence="3">3.1.1.-</ecNumber>
    </recommendedName>
</protein>
<feature type="signal peptide" evidence="3">
    <location>
        <begin position="1"/>
        <end position="20"/>
    </location>
</feature>
<keyword evidence="3" id="KW-0732">Signal</keyword>
<dbReference type="Proteomes" id="UP000799779">
    <property type="component" value="Unassembled WGS sequence"/>
</dbReference>
<evidence type="ECO:0000313" key="5">
    <source>
        <dbReference type="EMBL" id="KAF1993976.1"/>
    </source>
</evidence>
<dbReference type="InterPro" id="IPR050309">
    <property type="entry name" value="Type-B_Carboxylest/Lipase"/>
</dbReference>
<name>A0A6A5W8L0_9PLEO</name>
<comment type="similarity">
    <text evidence="1 3">Belongs to the type-B carboxylesterase/lipase family.</text>
</comment>
<evidence type="ECO:0000256" key="2">
    <source>
        <dbReference type="ARBA" id="ARBA00022801"/>
    </source>
</evidence>
<dbReference type="InterPro" id="IPR029058">
    <property type="entry name" value="AB_hydrolase_fold"/>
</dbReference>
<evidence type="ECO:0000313" key="6">
    <source>
        <dbReference type="Proteomes" id="UP000799779"/>
    </source>
</evidence>
<dbReference type="PANTHER" id="PTHR11559">
    <property type="entry name" value="CARBOXYLESTERASE"/>
    <property type="match status" value="1"/>
</dbReference>
<gene>
    <name evidence="5" type="ORF">P154DRAFT_502583</name>
</gene>
<evidence type="ECO:0000256" key="3">
    <source>
        <dbReference type="RuleBase" id="RU361235"/>
    </source>
</evidence>
<dbReference type="PROSITE" id="PS00122">
    <property type="entry name" value="CARBOXYLESTERASE_B_1"/>
    <property type="match status" value="1"/>
</dbReference>
<keyword evidence="6" id="KW-1185">Reference proteome</keyword>
<dbReference type="InterPro" id="IPR019819">
    <property type="entry name" value="Carboxylesterase_B_CS"/>
</dbReference>
<dbReference type="AlphaFoldDB" id="A0A6A5W8L0"/>